<organism evidence="1">
    <name type="scientific">termite gut metagenome</name>
    <dbReference type="NCBI Taxonomy" id="433724"/>
    <lineage>
        <taxon>unclassified sequences</taxon>
        <taxon>metagenomes</taxon>
        <taxon>organismal metagenomes</taxon>
    </lineage>
</organism>
<gene>
    <name evidence="1" type="ORF">EZS27_033065</name>
</gene>
<comment type="caution">
    <text evidence="1">The sequence shown here is derived from an EMBL/GenBank/DDBJ whole genome shotgun (WGS) entry which is preliminary data.</text>
</comment>
<protein>
    <submittedName>
        <fullName evidence="1">Uncharacterized protein</fullName>
    </submittedName>
</protein>
<name>A0A5J4Q706_9ZZZZ</name>
<sequence>MILKNELRIGSYISIKNENGIFNLPVFEMCEDWVNVKDEKGGIWAIWYEEMEPIPLTKEIFLKSGFRKADDWFCDDLYGLMFQCKDRGYSLEWGEYSIVTVYTVHQLQNVYFALNGNDLDVKF</sequence>
<evidence type="ECO:0000313" key="1">
    <source>
        <dbReference type="EMBL" id="KAA6316654.1"/>
    </source>
</evidence>
<reference evidence="1" key="1">
    <citation type="submission" date="2019-03" db="EMBL/GenBank/DDBJ databases">
        <title>Single cell metagenomics reveals metabolic interactions within the superorganism composed of flagellate Streblomastix strix and complex community of Bacteroidetes bacteria on its surface.</title>
        <authorList>
            <person name="Treitli S.C."/>
            <person name="Kolisko M."/>
            <person name="Husnik F."/>
            <person name="Keeling P."/>
            <person name="Hampl V."/>
        </authorList>
    </citation>
    <scope>NUCLEOTIDE SEQUENCE</scope>
    <source>
        <strain evidence="1">STM</strain>
    </source>
</reference>
<dbReference type="AlphaFoldDB" id="A0A5J4Q706"/>
<dbReference type="EMBL" id="SNRY01004802">
    <property type="protein sequence ID" value="KAA6316654.1"/>
    <property type="molecule type" value="Genomic_DNA"/>
</dbReference>
<proteinExistence type="predicted"/>
<accession>A0A5J4Q706</accession>